<dbReference type="SUPFAM" id="SSF46785">
    <property type="entry name" value="Winged helix' DNA-binding domain"/>
    <property type="match status" value="1"/>
</dbReference>
<organism evidence="6 7">
    <name type="scientific">Glycocaulis albus</name>
    <dbReference type="NCBI Taxonomy" id="1382801"/>
    <lineage>
        <taxon>Bacteria</taxon>
        <taxon>Pseudomonadati</taxon>
        <taxon>Pseudomonadota</taxon>
        <taxon>Alphaproteobacteria</taxon>
        <taxon>Maricaulales</taxon>
        <taxon>Maricaulaceae</taxon>
        <taxon>Glycocaulis</taxon>
    </lineage>
</organism>
<keyword evidence="7" id="KW-1185">Reference proteome</keyword>
<dbReference type="InterPro" id="IPR036390">
    <property type="entry name" value="WH_DNA-bd_sf"/>
</dbReference>
<dbReference type="Gene3D" id="3.40.190.290">
    <property type="match status" value="1"/>
</dbReference>
<dbReference type="InterPro" id="IPR036388">
    <property type="entry name" value="WH-like_DNA-bd_sf"/>
</dbReference>
<reference evidence="7" key="1">
    <citation type="journal article" date="2019" name="Int. J. Syst. Evol. Microbiol.">
        <title>The Global Catalogue of Microorganisms (GCM) 10K type strain sequencing project: providing services to taxonomists for standard genome sequencing and annotation.</title>
        <authorList>
            <consortium name="The Broad Institute Genomics Platform"/>
            <consortium name="The Broad Institute Genome Sequencing Center for Infectious Disease"/>
            <person name="Wu L."/>
            <person name="Ma J."/>
        </authorList>
    </citation>
    <scope>NUCLEOTIDE SEQUENCE [LARGE SCALE GENOMIC DNA]</scope>
    <source>
        <strain evidence="7">CGMCC 1.12766</strain>
    </source>
</reference>
<dbReference type="Pfam" id="PF03466">
    <property type="entry name" value="LysR_substrate"/>
    <property type="match status" value="1"/>
</dbReference>
<name>A0ABQ1XMZ7_9PROT</name>
<evidence type="ECO:0000256" key="4">
    <source>
        <dbReference type="ARBA" id="ARBA00023163"/>
    </source>
</evidence>
<dbReference type="InterPro" id="IPR000847">
    <property type="entry name" value="LysR_HTH_N"/>
</dbReference>
<keyword evidence="4" id="KW-0804">Transcription</keyword>
<dbReference type="InterPro" id="IPR058163">
    <property type="entry name" value="LysR-type_TF_proteobact-type"/>
</dbReference>
<evidence type="ECO:0000256" key="1">
    <source>
        <dbReference type="ARBA" id="ARBA00009437"/>
    </source>
</evidence>
<protein>
    <submittedName>
        <fullName evidence="6">LysR family transcriptional regulator</fullName>
    </submittedName>
</protein>
<evidence type="ECO:0000256" key="3">
    <source>
        <dbReference type="ARBA" id="ARBA00023125"/>
    </source>
</evidence>
<evidence type="ECO:0000259" key="5">
    <source>
        <dbReference type="PROSITE" id="PS50931"/>
    </source>
</evidence>
<evidence type="ECO:0000256" key="2">
    <source>
        <dbReference type="ARBA" id="ARBA00023015"/>
    </source>
</evidence>
<dbReference type="PANTHER" id="PTHR30537:SF20">
    <property type="entry name" value="TRANSCRIPTIONAL REGULATORY PROTEIN"/>
    <property type="match status" value="1"/>
</dbReference>
<dbReference type="CDD" id="cd08422">
    <property type="entry name" value="PBP2_CrgA_like"/>
    <property type="match status" value="1"/>
</dbReference>
<dbReference type="EMBL" id="BMFS01000004">
    <property type="protein sequence ID" value="GGG98157.1"/>
    <property type="molecule type" value="Genomic_DNA"/>
</dbReference>
<accession>A0ABQ1XMZ7</accession>
<comment type="similarity">
    <text evidence="1">Belongs to the LysR transcriptional regulatory family.</text>
</comment>
<dbReference type="PRINTS" id="PR00039">
    <property type="entry name" value="HTHLYSR"/>
</dbReference>
<proteinExistence type="inferred from homology"/>
<dbReference type="Proteomes" id="UP000648722">
    <property type="component" value="Unassembled WGS sequence"/>
</dbReference>
<keyword evidence="3" id="KW-0238">DNA-binding</keyword>
<dbReference type="RefSeq" id="WP_188451692.1">
    <property type="nucleotide sequence ID" value="NZ_BMFS01000004.1"/>
</dbReference>
<keyword evidence="2" id="KW-0805">Transcription regulation</keyword>
<evidence type="ECO:0000313" key="6">
    <source>
        <dbReference type="EMBL" id="GGG98157.1"/>
    </source>
</evidence>
<dbReference type="InterPro" id="IPR005119">
    <property type="entry name" value="LysR_subst-bd"/>
</dbReference>
<feature type="domain" description="HTH lysR-type" evidence="5">
    <location>
        <begin position="1"/>
        <end position="58"/>
    </location>
</feature>
<dbReference type="SUPFAM" id="SSF53850">
    <property type="entry name" value="Periplasmic binding protein-like II"/>
    <property type="match status" value="1"/>
</dbReference>
<dbReference type="PROSITE" id="PS50931">
    <property type="entry name" value="HTH_LYSR"/>
    <property type="match status" value="1"/>
</dbReference>
<evidence type="ECO:0000313" key="7">
    <source>
        <dbReference type="Proteomes" id="UP000648722"/>
    </source>
</evidence>
<sequence>MDWDKLKTFHAAADAGSLTGAADTLGLSQSAVSRQISALETELDIKLFHRHARGLLLTEPGRLLFEAASEIANRVAVAEARVQDSRDKPTGALRITAPTALGSIWLIPRLKQFQLLYPKIQLKLLLADHELDLAGLEADIAIRPWPSTQNELVQRRLMQVEQHLYAAPEYLAERGTPQTLADLDKGHRFIAYGPKKLAPIPNLNWQLTIGHEPGSPARPAIIEANTIKAMMRATEAGFGICGLPDYVALENPGLVRVLPDTDGPTFDVYVVFPEELKGSRRVAAFREFLVDTAKAWKAEAAE</sequence>
<dbReference type="Gene3D" id="1.10.10.10">
    <property type="entry name" value="Winged helix-like DNA-binding domain superfamily/Winged helix DNA-binding domain"/>
    <property type="match status" value="1"/>
</dbReference>
<comment type="caution">
    <text evidence="6">The sequence shown here is derived from an EMBL/GenBank/DDBJ whole genome shotgun (WGS) entry which is preliminary data.</text>
</comment>
<dbReference type="PANTHER" id="PTHR30537">
    <property type="entry name" value="HTH-TYPE TRANSCRIPTIONAL REGULATOR"/>
    <property type="match status" value="1"/>
</dbReference>
<gene>
    <name evidence="6" type="ORF">GCM10007420_12430</name>
</gene>
<dbReference type="Pfam" id="PF00126">
    <property type="entry name" value="HTH_1"/>
    <property type="match status" value="1"/>
</dbReference>